<sequence>MPPYAHRRTRQVTQPTAAFMEDYLTKATALFPPREYLCLPNLSSTQRFVAYKGRIVSTRFDASDLTDVERKRLLKAFLRCELTCKISYAQDLEQLLWDEDALYRYRGRKFRPSEHEAIKCVYRYMESLYGAMFAHCSDSWLPDIPTDSLSSRNTGLLYPDTLYFNANIYASDMGWQDYVGSISEMLAYFGFGLITALLRSATAGKHGRDYLKRWFMDLHKTRTRGYLLSYPSSQNPDHSLEGTKEEHYRDGPGMYRMLYDRISKSFPLY</sequence>
<reference evidence="1 2" key="1">
    <citation type="submission" date="2015-09" db="EMBL/GenBank/DDBJ databases">
        <title>Draft genome of a European isolate of the apple canker pathogen Neonectria ditissima.</title>
        <authorList>
            <person name="Gomez-Cortecero A."/>
            <person name="Harrison R.J."/>
            <person name="Armitage A.D."/>
        </authorList>
    </citation>
    <scope>NUCLEOTIDE SEQUENCE [LARGE SCALE GENOMIC DNA]</scope>
    <source>
        <strain evidence="1 2">R09/05</strain>
    </source>
</reference>
<organism evidence="1 2">
    <name type="scientific">Neonectria ditissima</name>
    <dbReference type="NCBI Taxonomy" id="78410"/>
    <lineage>
        <taxon>Eukaryota</taxon>
        <taxon>Fungi</taxon>
        <taxon>Dikarya</taxon>
        <taxon>Ascomycota</taxon>
        <taxon>Pezizomycotina</taxon>
        <taxon>Sordariomycetes</taxon>
        <taxon>Hypocreomycetidae</taxon>
        <taxon>Hypocreales</taxon>
        <taxon>Nectriaceae</taxon>
        <taxon>Neonectria</taxon>
    </lineage>
</organism>
<evidence type="ECO:0000313" key="2">
    <source>
        <dbReference type="Proteomes" id="UP000050424"/>
    </source>
</evidence>
<proteinExistence type="predicted"/>
<keyword evidence="2" id="KW-1185">Reference proteome</keyword>
<accession>A0A0P7AZF2</accession>
<name>A0A0P7AZF2_9HYPO</name>
<dbReference type="OrthoDB" id="5102541at2759"/>
<gene>
    <name evidence="1" type="ORF">AK830_g7533</name>
</gene>
<dbReference type="Proteomes" id="UP000050424">
    <property type="component" value="Unassembled WGS sequence"/>
</dbReference>
<comment type="caution">
    <text evidence="1">The sequence shown here is derived from an EMBL/GenBank/DDBJ whole genome shotgun (WGS) entry which is preliminary data.</text>
</comment>
<evidence type="ECO:0000313" key="1">
    <source>
        <dbReference type="EMBL" id="KPM39027.1"/>
    </source>
</evidence>
<dbReference type="AlphaFoldDB" id="A0A0P7AZF2"/>
<dbReference type="EMBL" id="LKCW01000118">
    <property type="protein sequence ID" value="KPM39027.1"/>
    <property type="molecule type" value="Genomic_DNA"/>
</dbReference>
<protein>
    <submittedName>
        <fullName evidence="1">Uncharacterized protein</fullName>
    </submittedName>
</protein>